<sequence length="712" mass="80865">MEALRKWLRQELLDADEESRTWRLRAIQAEAELRALQVESKTDDLVDVSAVSSDEASTKPQNMQVILGQVLGLEKYLKEWETERRAKRLEDTQAATRESQQLQARLDAEKVQLPRAEKEAKEARLQAEVLQEERAKVNNAHHARISETAHEIHELLLSAGVRKTGDSLISLEQGESAFKSIQNSVKQLEEDVKETGRKREELCMRLEELLTRHLNNMETKAKSAREVQAARQAVQGRQTMLTKLQGEVSRSRARLERKRKQLEGQLSHATLEQKDASERLNSAEEALRKVRNQHSKQLRSVKSQTSSLQAEVDAHLQESEAAEREMQELQRREAELESSEQRFFQQEEELREQAMKARVRLSTLEQDTERFEVERRVLLEELQPLEEELEQVELQAKALRDLADADELKTKEHQNAAAGCKEEIDAHRSEFASQADELSVLNALQSDVAELRKRRDVVMSERAALEDASKAVVQSLDQQLSDLREAQRRSTQLKTAHDEFTKLLPPSSLRQMAMSVAAEQALGRIVRKAEQLHGYLEGRPAGSGPGARRARPTNGKEGATGRLAEQLMEAAENIVKDELQECRHVLIDLQQKLAEGSARRGQEMCQMRTQRRQLEEELSKVEADVHSASAEAAPLLEELERHLEDLQQEAANHEATVAAEFADLLQQQTLERDSLKAQASLDKVAKTTLGDSWRRIADIMVLISTIASINFY</sequence>
<name>A0ABP0P1I5_9DINO</name>
<keyword evidence="4" id="KW-1185">Reference proteome</keyword>
<dbReference type="EMBL" id="CAXAMN010022472">
    <property type="protein sequence ID" value="CAK9069885.1"/>
    <property type="molecule type" value="Genomic_DNA"/>
</dbReference>
<keyword evidence="1" id="KW-0175">Coiled coil</keyword>
<evidence type="ECO:0000313" key="4">
    <source>
        <dbReference type="Proteomes" id="UP001642484"/>
    </source>
</evidence>
<feature type="region of interest" description="Disordered" evidence="2">
    <location>
        <begin position="290"/>
        <end position="314"/>
    </location>
</feature>
<reference evidence="3 4" key="1">
    <citation type="submission" date="2024-02" db="EMBL/GenBank/DDBJ databases">
        <authorList>
            <person name="Chen Y."/>
            <person name="Shah S."/>
            <person name="Dougan E. K."/>
            <person name="Thang M."/>
            <person name="Chan C."/>
        </authorList>
    </citation>
    <scope>NUCLEOTIDE SEQUENCE [LARGE SCALE GENOMIC DNA]</scope>
</reference>
<comment type="caution">
    <text evidence="3">The sequence shown here is derived from an EMBL/GenBank/DDBJ whole genome shotgun (WGS) entry which is preliminary data.</text>
</comment>
<evidence type="ECO:0000256" key="1">
    <source>
        <dbReference type="SAM" id="Coils"/>
    </source>
</evidence>
<protein>
    <submittedName>
        <fullName evidence="3">Uncharacterized protein</fullName>
    </submittedName>
</protein>
<feature type="coiled-coil region" evidence="1">
    <location>
        <begin position="92"/>
        <end position="140"/>
    </location>
</feature>
<proteinExistence type="predicted"/>
<feature type="region of interest" description="Disordered" evidence="2">
    <location>
        <begin position="536"/>
        <end position="558"/>
    </location>
</feature>
<feature type="compositionally biased region" description="Basic residues" evidence="2">
    <location>
        <begin position="290"/>
        <end position="299"/>
    </location>
</feature>
<feature type="compositionally biased region" description="Polar residues" evidence="2">
    <location>
        <begin position="300"/>
        <end position="309"/>
    </location>
</feature>
<feature type="coiled-coil region" evidence="1">
    <location>
        <begin position="441"/>
        <end position="496"/>
    </location>
</feature>
<accession>A0ABP0P1I5</accession>
<feature type="coiled-coil region" evidence="1">
    <location>
        <begin position="611"/>
        <end position="663"/>
    </location>
</feature>
<dbReference type="Proteomes" id="UP001642484">
    <property type="component" value="Unassembled WGS sequence"/>
</dbReference>
<feature type="coiled-coil region" evidence="1">
    <location>
        <begin position="171"/>
        <end position="205"/>
    </location>
</feature>
<gene>
    <name evidence="3" type="ORF">CCMP2556_LOCUS34362</name>
</gene>
<evidence type="ECO:0000313" key="3">
    <source>
        <dbReference type="EMBL" id="CAK9069885.1"/>
    </source>
</evidence>
<organism evidence="3 4">
    <name type="scientific">Durusdinium trenchii</name>
    <dbReference type="NCBI Taxonomy" id="1381693"/>
    <lineage>
        <taxon>Eukaryota</taxon>
        <taxon>Sar</taxon>
        <taxon>Alveolata</taxon>
        <taxon>Dinophyceae</taxon>
        <taxon>Suessiales</taxon>
        <taxon>Symbiodiniaceae</taxon>
        <taxon>Durusdinium</taxon>
    </lineage>
</organism>
<evidence type="ECO:0000256" key="2">
    <source>
        <dbReference type="SAM" id="MobiDB-lite"/>
    </source>
</evidence>